<dbReference type="EMBL" id="JAGFNS010000002">
    <property type="protein sequence ID" value="MBO3736702.1"/>
    <property type="molecule type" value="Genomic_DNA"/>
</dbReference>
<dbReference type="RefSeq" id="WP_208465919.1">
    <property type="nucleotide sequence ID" value="NZ_JAGFNS010000002.1"/>
</dbReference>
<protein>
    <recommendedName>
        <fullName evidence="3">Tetratricopeptide repeat-containing protein</fullName>
    </recommendedName>
</protein>
<name>A0ABS3UD64_9ACTN</name>
<reference evidence="1 2" key="1">
    <citation type="submission" date="2021-03" db="EMBL/GenBank/DDBJ databases">
        <title>Actinoplanes flavus sp. nov., a novel actinomycete isolated from Coconut Palm rhizosphere soil.</title>
        <authorList>
            <person name="Luo X."/>
        </authorList>
    </citation>
    <scope>NUCLEOTIDE SEQUENCE [LARGE SCALE GENOMIC DNA]</scope>
    <source>
        <strain evidence="1 2">NEAU-H7</strain>
    </source>
</reference>
<proteinExistence type="predicted"/>
<evidence type="ECO:0000313" key="2">
    <source>
        <dbReference type="Proteomes" id="UP000679690"/>
    </source>
</evidence>
<comment type="caution">
    <text evidence="1">The sequence shown here is derived from an EMBL/GenBank/DDBJ whole genome shotgun (WGS) entry which is preliminary data.</text>
</comment>
<keyword evidence="2" id="KW-1185">Reference proteome</keyword>
<gene>
    <name evidence="1" type="ORF">J5X75_04100</name>
</gene>
<organism evidence="1 2">
    <name type="scientific">Actinoplanes flavus</name>
    <dbReference type="NCBI Taxonomy" id="2820290"/>
    <lineage>
        <taxon>Bacteria</taxon>
        <taxon>Bacillati</taxon>
        <taxon>Actinomycetota</taxon>
        <taxon>Actinomycetes</taxon>
        <taxon>Micromonosporales</taxon>
        <taxon>Micromonosporaceae</taxon>
        <taxon>Actinoplanes</taxon>
    </lineage>
</organism>
<dbReference type="Proteomes" id="UP000679690">
    <property type="component" value="Unassembled WGS sequence"/>
</dbReference>
<evidence type="ECO:0000313" key="1">
    <source>
        <dbReference type="EMBL" id="MBO3736702.1"/>
    </source>
</evidence>
<evidence type="ECO:0008006" key="3">
    <source>
        <dbReference type="Google" id="ProtNLM"/>
    </source>
</evidence>
<sequence length="253" mass="27558">MVSLALAESLLLAGRIEFFDLRQSEEADATFIRALQAAGEADDSLLGSAILAHAAFIPGWNNHPAEAAERLRAARTYARRGPASAEFLAWIDAVEAECSSRCGHPGDALTAIDSAEDVLASENDNHSPEWFTWFSAARLAAFKGNIQLLAGRYSQARSSLTEALTGLEAGESKQRAVVLADLATVEVSQEKPVESCKRLHEALDQLAVTWYATGMERVRKVREGLQPWADLDEVQSIDDRLYGWSTTLNALRG</sequence>
<accession>A0ABS3UD64</accession>